<name>A0A226DQF3_FOLCA</name>
<dbReference type="Gene3D" id="3.90.70.10">
    <property type="entry name" value="Cysteine proteinases"/>
    <property type="match status" value="1"/>
</dbReference>
<feature type="region of interest" description="Disordered" evidence="1">
    <location>
        <begin position="132"/>
        <end position="159"/>
    </location>
</feature>
<comment type="caution">
    <text evidence="2">The sequence shown here is derived from an EMBL/GenBank/DDBJ whole genome shotgun (WGS) entry which is preliminary data.</text>
</comment>
<dbReference type="AlphaFoldDB" id="A0A226DQF3"/>
<evidence type="ECO:0000313" key="2">
    <source>
        <dbReference type="EMBL" id="OXA47742.1"/>
    </source>
</evidence>
<keyword evidence="2" id="KW-0131">Cell cycle</keyword>
<dbReference type="OrthoDB" id="5986014at2759"/>
<organism evidence="2 3">
    <name type="scientific">Folsomia candida</name>
    <name type="common">Springtail</name>
    <dbReference type="NCBI Taxonomy" id="158441"/>
    <lineage>
        <taxon>Eukaryota</taxon>
        <taxon>Metazoa</taxon>
        <taxon>Ecdysozoa</taxon>
        <taxon>Arthropoda</taxon>
        <taxon>Hexapoda</taxon>
        <taxon>Collembola</taxon>
        <taxon>Entomobryomorpha</taxon>
        <taxon>Isotomoidea</taxon>
        <taxon>Isotomidae</taxon>
        <taxon>Proisotominae</taxon>
        <taxon>Folsomia</taxon>
    </lineage>
</organism>
<sequence>MRFSLDVQKTSSKEEEESSPVEYIIRKVLEICENENRTKNDEIFILAIGIRGNNCCDLVQLLELLDPNQDRPPDPKKSLIELLKANGAPYCEKYVLNYVHKHEASFLGKVFATKPKEAKLIANELPAQCRHGSASTATNTDGYSTSVFRPSGSDPVENMEEPATRENAKLAIEKALSFFSTPQPRSLQYVAQLIRSFVTPGETPNSNVITKQHLRKLMHAIHPYIYYIPRMCDALQIAIETFDRFSHEEKVLALVTEEWAMDEDPTKFAVPLASRNIQVLTVVFTRDDSPFPRKLYFDPKPYWLYVHRWLFALSSPVDNANPSFSILLERGWELSPRGKSRLFIVAKNPKIMDEFTAILNHMFTRGSAILNILSRVSLDMYINSSKLTPSLQVGRTSYANAVAAAVHLATRRVYRRSGGYPDFDKILNQIVAEYGRGGADTANVLAKYAKIYRLRSEALAGEKQARAAIAQRRPVVATFYLSQKIKSQVDVRHQWDDFIDFFKNNPTGILKSEDIGNHDNSAVGGHAVLLVKCEPDGLVFMNSWGTGWADGGYFRLENEDVLGLKFYDVFFLKSDLKREEIQAYKDKVVDALDTFLAHIPEVTKQLPYVCPLCKVSSPAASFTGELAHVECPKCNKKFEPAPIGLALGWGSSKKIKPDFEDFRSYRSSKFHPDMPRPGNTSTATPTKAGMPPKINKKANKSSLLGEKTFEDFVGNCVVELFKGMFAVAAEVVGTSGELTLSVRSGREGLTYLGQDRGHRTNVGTFFLRPHASAATGSLHRESDIFDTVKIINLFITT</sequence>
<dbReference type="GO" id="GO:0051301">
    <property type="term" value="P:cell division"/>
    <property type="evidence" value="ECO:0007669"/>
    <property type="project" value="UniProtKB-KW"/>
</dbReference>
<dbReference type="SUPFAM" id="SSF54001">
    <property type="entry name" value="Cysteine proteinases"/>
    <property type="match status" value="1"/>
</dbReference>
<proteinExistence type="predicted"/>
<dbReference type="EMBL" id="LNIX01000012">
    <property type="protein sequence ID" value="OXA47742.1"/>
    <property type="molecule type" value="Genomic_DNA"/>
</dbReference>
<gene>
    <name evidence="2" type="ORF">Fcan01_17517</name>
</gene>
<dbReference type="InterPro" id="IPR038765">
    <property type="entry name" value="Papain-like_cys_pep_sf"/>
</dbReference>
<reference evidence="2 3" key="1">
    <citation type="submission" date="2015-12" db="EMBL/GenBank/DDBJ databases">
        <title>The genome of Folsomia candida.</title>
        <authorList>
            <person name="Faddeeva A."/>
            <person name="Derks M.F."/>
            <person name="Anvar Y."/>
            <person name="Smit S."/>
            <person name="Van Straalen N."/>
            <person name="Roelofs D."/>
        </authorList>
    </citation>
    <scope>NUCLEOTIDE SEQUENCE [LARGE SCALE GENOMIC DNA]</scope>
    <source>
        <strain evidence="2 3">VU population</strain>
        <tissue evidence="2">Whole body</tissue>
    </source>
</reference>
<accession>A0A226DQF3</accession>
<evidence type="ECO:0000256" key="1">
    <source>
        <dbReference type="SAM" id="MobiDB-lite"/>
    </source>
</evidence>
<feature type="region of interest" description="Disordered" evidence="1">
    <location>
        <begin position="670"/>
        <end position="697"/>
    </location>
</feature>
<protein>
    <submittedName>
        <fullName evidence="2">Cell division protein ZipA</fullName>
    </submittedName>
</protein>
<feature type="compositionally biased region" description="Polar residues" evidence="1">
    <location>
        <begin position="133"/>
        <end position="148"/>
    </location>
</feature>
<dbReference type="Proteomes" id="UP000198287">
    <property type="component" value="Unassembled WGS sequence"/>
</dbReference>
<keyword evidence="3" id="KW-1185">Reference proteome</keyword>
<evidence type="ECO:0000313" key="3">
    <source>
        <dbReference type="Proteomes" id="UP000198287"/>
    </source>
</evidence>
<keyword evidence="2" id="KW-0132">Cell division</keyword>